<evidence type="ECO:0000313" key="3">
    <source>
        <dbReference type="Proteomes" id="UP000637383"/>
    </source>
</evidence>
<feature type="transmembrane region" description="Helical" evidence="1">
    <location>
        <begin position="43"/>
        <end position="64"/>
    </location>
</feature>
<sequence>MNSYFHCTQSSPYLGSPDNPMQELAATVGFISNPQPFVPNPSLYNYLSLIPATLLAVTQLIVAIKMKNK</sequence>
<gene>
    <name evidence="2" type="ORF">H6H03_17535</name>
</gene>
<evidence type="ECO:0000313" key="2">
    <source>
        <dbReference type="EMBL" id="MBD2735675.1"/>
    </source>
</evidence>
<keyword evidence="3" id="KW-1185">Reference proteome</keyword>
<evidence type="ECO:0000256" key="1">
    <source>
        <dbReference type="SAM" id="Phobius"/>
    </source>
</evidence>
<protein>
    <submittedName>
        <fullName evidence="2">Uncharacterized protein</fullName>
    </submittedName>
</protein>
<proteinExistence type="predicted"/>
<organism evidence="2 3">
    <name type="scientific">Nostoc paludosum FACHB-159</name>
    <dbReference type="NCBI Taxonomy" id="2692908"/>
    <lineage>
        <taxon>Bacteria</taxon>
        <taxon>Bacillati</taxon>
        <taxon>Cyanobacteriota</taxon>
        <taxon>Cyanophyceae</taxon>
        <taxon>Nostocales</taxon>
        <taxon>Nostocaceae</taxon>
        <taxon>Nostoc</taxon>
    </lineage>
</organism>
<accession>A0ABR8KBK6</accession>
<reference evidence="2 3" key="1">
    <citation type="journal article" date="2020" name="ISME J.">
        <title>Comparative genomics reveals insights into cyanobacterial evolution and habitat adaptation.</title>
        <authorList>
            <person name="Chen M.Y."/>
            <person name="Teng W.K."/>
            <person name="Zhao L."/>
            <person name="Hu C.X."/>
            <person name="Zhou Y.K."/>
            <person name="Han B.P."/>
            <person name="Song L.R."/>
            <person name="Shu W.S."/>
        </authorList>
    </citation>
    <scope>NUCLEOTIDE SEQUENCE [LARGE SCALE GENOMIC DNA]</scope>
    <source>
        <strain evidence="2 3">FACHB-159</strain>
    </source>
</reference>
<dbReference type="Proteomes" id="UP000637383">
    <property type="component" value="Unassembled WGS sequence"/>
</dbReference>
<keyword evidence="1" id="KW-0812">Transmembrane</keyword>
<dbReference type="EMBL" id="JACJTU010000015">
    <property type="protein sequence ID" value="MBD2735675.1"/>
    <property type="molecule type" value="Genomic_DNA"/>
</dbReference>
<comment type="caution">
    <text evidence="2">The sequence shown here is derived from an EMBL/GenBank/DDBJ whole genome shotgun (WGS) entry which is preliminary data.</text>
</comment>
<name>A0ABR8KBK6_9NOSO</name>
<keyword evidence="1" id="KW-0472">Membrane</keyword>
<keyword evidence="1" id="KW-1133">Transmembrane helix</keyword>